<accession>A0ABW2H8C7</accession>
<dbReference type="GO" id="GO:0008168">
    <property type="term" value="F:methyltransferase activity"/>
    <property type="evidence" value="ECO:0007669"/>
    <property type="project" value="UniProtKB-KW"/>
</dbReference>
<keyword evidence="2" id="KW-0808">Transferase</keyword>
<evidence type="ECO:0000313" key="5">
    <source>
        <dbReference type="Proteomes" id="UP001596392"/>
    </source>
</evidence>
<dbReference type="InterPro" id="IPR041698">
    <property type="entry name" value="Methyltransf_25"/>
</dbReference>
<keyword evidence="1 4" id="KW-0489">Methyltransferase</keyword>
<evidence type="ECO:0000256" key="2">
    <source>
        <dbReference type="ARBA" id="ARBA00022679"/>
    </source>
</evidence>
<dbReference type="PANTHER" id="PTHR43861:SF1">
    <property type="entry name" value="TRANS-ACONITATE 2-METHYLTRANSFERASE"/>
    <property type="match status" value="1"/>
</dbReference>
<dbReference type="EMBL" id="JBHTAC010000060">
    <property type="protein sequence ID" value="MFC7247598.1"/>
    <property type="molecule type" value="Genomic_DNA"/>
</dbReference>
<reference evidence="5" key="1">
    <citation type="journal article" date="2019" name="Int. J. Syst. Evol. Microbiol.">
        <title>The Global Catalogue of Microorganisms (GCM) 10K type strain sequencing project: providing services to taxonomists for standard genome sequencing and annotation.</title>
        <authorList>
            <consortium name="The Broad Institute Genomics Platform"/>
            <consortium name="The Broad Institute Genome Sequencing Center for Infectious Disease"/>
            <person name="Wu L."/>
            <person name="Ma J."/>
        </authorList>
    </citation>
    <scope>NUCLEOTIDE SEQUENCE [LARGE SCALE GENOMIC DNA]</scope>
    <source>
        <strain evidence="5">CGMCC 1.9106</strain>
    </source>
</reference>
<dbReference type="Pfam" id="PF13649">
    <property type="entry name" value="Methyltransf_25"/>
    <property type="match status" value="1"/>
</dbReference>
<evidence type="ECO:0000256" key="1">
    <source>
        <dbReference type="ARBA" id="ARBA00022603"/>
    </source>
</evidence>
<dbReference type="GO" id="GO:0032259">
    <property type="term" value="P:methylation"/>
    <property type="evidence" value="ECO:0007669"/>
    <property type="project" value="UniProtKB-KW"/>
</dbReference>
<sequence length="258" mass="28038">MADWDGAGYAHISALQRAMATACLESVTVAGTEQVLDVGCGDGYVTRLIASMVPGGAVLGVDPSPRMIEAARTADDQLTNVSFQVGDVVTMAFGPDFDLVVSFNALHWVAEQQTAYRNIAAALKPTGRVLVQFVCQGDRPSIEHVAMDTVRDPRWAQAFAGFAQPYVHIEPDELPVIAGSAGLEVVQSSVVDREWDFGSREQLAQWCTVGFADWTSRLPAEQVPAFVDAVVDEYQEVAGRPGLFRFLQLRAELRPRPQ</sequence>
<dbReference type="SUPFAM" id="SSF53335">
    <property type="entry name" value="S-adenosyl-L-methionine-dependent methyltransferases"/>
    <property type="match status" value="1"/>
</dbReference>
<evidence type="ECO:0000313" key="4">
    <source>
        <dbReference type="EMBL" id="MFC7247598.1"/>
    </source>
</evidence>
<keyword evidence="5" id="KW-1185">Reference proteome</keyword>
<dbReference type="Gene3D" id="3.40.50.150">
    <property type="entry name" value="Vaccinia Virus protein VP39"/>
    <property type="match status" value="1"/>
</dbReference>
<gene>
    <name evidence="4" type="ORF">ACFQO7_34480</name>
</gene>
<feature type="domain" description="Methyltransferase" evidence="3">
    <location>
        <begin position="35"/>
        <end position="127"/>
    </location>
</feature>
<dbReference type="CDD" id="cd02440">
    <property type="entry name" value="AdoMet_MTases"/>
    <property type="match status" value="1"/>
</dbReference>
<dbReference type="RefSeq" id="WP_376810319.1">
    <property type="nucleotide sequence ID" value="NZ_JBHTAC010000060.1"/>
</dbReference>
<comment type="caution">
    <text evidence="4">The sequence shown here is derived from an EMBL/GenBank/DDBJ whole genome shotgun (WGS) entry which is preliminary data.</text>
</comment>
<organism evidence="4 5">
    <name type="scientific">Catellatospora aurea</name>
    <dbReference type="NCBI Taxonomy" id="1337874"/>
    <lineage>
        <taxon>Bacteria</taxon>
        <taxon>Bacillati</taxon>
        <taxon>Actinomycetota</taxon>
        <taxon>Actinomycetes</taxon>
        <taxon>Micromonosporales</taxon>
        <taxon>Micromonosporaceae</taxon>
        <taxon>Catellatospora</taxon>
    </lineage>
</organism>
<dbReference type="PANTHER" id="PTHR43861">
    <property type="entry name" value="TRANS-ACONITATE 2-METHYLTRANSFERASE-RELATED"/>
    <property type="match status" value="1"/>
</dbReference>
<evidence type="ECO:0000259" key="3">
    <source>
        <dbReference type="Pfam" id="PF13649"/>
    </source>
</evidence>
<dbReference type="Proteomes" id="UP001596392">
    <property type="component" value="Unassembled WGS sequence"/>
</dbReference>
<protein>
    <submittedName>
        <fullName evidence="4">Class I SAM-dependent methyltransferase</fullName>
    </submittedName>
</protein>
<dbReference type="InterPro" id="IPR029063">
    <property type="entry name" value="SAM-dependent_MTases_sf"/>
</dbReference>
<name>A0ABW2H8C7_9ACTN</name>
<proteinExistence type="predicted"/>